<evidence type="ECO:0000256" key="1">
    <source>
        <dbReference type="ARBA" id="ARBA00001947"/>
    </source>
</evidence>
<dbReference type="Pfam" id="PF08240">
    <property type="entry name" value="ADH_N"/>
    <property type="match status" value="1"/>
</dbReference>
<evidence type="ECO:0000313" key="9">
    <source>
        <dbReference type="Proteomes" id="UP000626109"/>
    </source>
</evidence>
<reference evidence="8" key="1">
    <citation type="submission" date="2021-02" db="EMBL/GenBank/DDBJ databases">
        <authorList>
            <person name="Dougan E. K."/>
            <person name="Rhodes N."/>
            <person name="Thang M."/>
            <person name="Chan C."/>
        </authorList>
    </citation>
    <scope>NUCLEOTIDE SEQUENCE</scope>
</reference>
<dbReference type="FunFam" id="3.40.50.720:FF:000022">
    <property type="entry name" value="Cinnamyl alcohol dehydrogenase"/>
    <property type="match status" value="1"/>
</dbReference>
<comment type="caution">
    <text evidence="8">The sequence shown here is derived from an EMBL/GenBank/DDBJ whole genome shotgun (WGS) entry which is preliminary data.</text>
</comment>
<accession>A0A813J1S2</accession>
<dbReference type="Gene3D" id="3.40.50.720">
    <property type="entry name" value="NAD(P)-binding Rossmann-like Domain"/>
    <property type="match status" value="1"/>
</dbReference>
<dbReference type="PANTHER" id="PTHR42683">
    <property type="entry name" value="ALDEHYDE REDUCTASE"/>
    <property type="match status" value="1"/>
</dbReference>
<dbReference type="AlphaFoldDB" id="A0A813J1S2"/>
<evidence type="ECO:0000256" key="3">
    <source>
        <dbReference type="ARBA" id="ARBA00022833"/>
    </source>
</evidence>
<dbReference type="EMBL" id="CAJNNW010023013">
    <property type="protein sequence ID" value="CAE8670118.1"/>
    <property type="molecule type" value="Genomic_DNA"/>
</dbReference>
<dbReference type="GO" id="GO:0008270">
    <property type="term" value="F:zinc ion binding"/>
    <property type="evidence" value="ECO:0007669"/>
    <property type="project" value="InterPro"/>
</dbReference>
<dbReference type="Gene3D" id="3.90.180.10">
    <property type="entry name" value="Medium-chain alcohol dehydrogenases, catalytic domain"/>
    <property type="match status" value="1"/>
</dbReference>
<dbReference type="SUPFAM" id="SSF50129">
    <property type="entry name" value="GroES-like"/>
    <property type="match status" value="1"/>
</dbReference>
<name>A0A813J1S2_POLGL</name>
<organism evidence="8 9">
    <name type="scientific">Polarella glacialis</name>
    <name type="common">Dinoflagellate</name>
    <dbReference type="NCBI Taxonomy" id="89957"/>
    <lineage>
        <taxon>Eukaryota</taxon>
        <taxon>Sar</taxon>
        <taxon>Alveolata</taxon>
        <taxon>Dinophyceae</taxon>
        <taxon>Suessiales</taxon>
        <taxon>Suessiaceae</taxon>
        <taxon>Polarella</taxon>
    </lineage>
</organism>
<feature type="domain" description="Alcohol dehydrogenase-like C-terminal" evidence="6">
    <location>
        <begin position="155"/>
        <end position="245"/>
    </location>
</feature>
<dbReference type="InterPro" id="IPR011032">
    <property type="entry name" value="GroES-like_sf"/>
</dbReference>
<keyword evidence="2 5" id="KW-0479">Metal-binding</keyword>
<dbReference type="InterPro" id="IPR047109">
    <property type="entry name" value="CAD-like"/>
</dbReference>
<dbReference type="Pfam" id="PF00107">
    <property type="entry name" value="ADH_zinc_N"/>
    <property type="match status" value="1"/>
</dbReference>
<dbReference type="InterPro" id="IPR036291">
    <property type="entry name" value="NAD(P)-bd_dom_sf"/>
</dbReference>
<comment type="similarity">
    <text evidence="5">Belongs to the zinc-containing alcohol dehydrogenase family.</text>
</comment>
<proteinExistence type="inferred from homology"/>
<sequence>EPPAGQLDVEISHCGICGSDIHQLEDNWGIASFPLVPGHEIIGKVVRLGPGVDKFSLGQRVGIGVQRSNCGGCDCCGAKIEQLCPKITKTYAGPGKDKGGFSRYIRYTAHWTFAVPEGIPSEQAAPLLCAGITTFSPLKRHCRPGMTVGIIGIGGLGHLAIQYARAMGCTVAAISTSDSKRTEAAEFGASVYIVSSDASQMAAAKGTLDVILNTASSTGVAGMDEYFALLKPRGVTACVSLPEKDE</sequence>
<feature type="non-terminal residue" evidence="8">
    <location>
        <position position="1"/>
    </location>
</feature>
<protein>
    <recommendedName>
        <fullName evidence="10">Enoyl reductase (ER) domain-containing protein</fullName>
    </recommendedName>
</protein>
<evidence type="ECO:0000256" key="2">
    <source>
        <dbReference type="ARBA" id="ARBA00022723"/>
    </source>
</evidence>
<dbReference type="InterPro" id="IPR002328">
    <property type="entry name" value="ADH_Zn_CS"/>
</dbReference>
<dbReference type="Proteomes" id="UP000626109">
    <property type="component" value="Unassembled WGS sequence"/>
</dbReference>
<dbReference type="InterPro" id="IPR013149">
    <property type="entry name" value="ADH-like_C"/>
</dbReference>
<dbReference type="InterPro" id="IPR013154">
    <property type="entry name" value="ADH-like_N"/>
</dbReference>
<evidence type="ECO:0000313" key="8">
    <source>
        <dbReference type="EMBL" id="CAE8670118.1"/>
    </source>
</evidence>
<evidence type="ECO:0000256" key="4">
    <source>
        <dbReference type="ARBA" id="ARBA00023002"/>
    </source>
</evidence>
<evidence type="ECO:0000259" key="6">
    <source>
        <dbReference type="Pfam" id="PF00107"/>
    </source>
</evidence>
<comment type="cofactor">
    <cofactor evidence="1 5">
        <name>Zn(2+)</name>
        <dbReference type="ChEBI" id="CHEBI:29105"/>
    </cofactor>
</comment>
<evidence type="ECO:0008006" key="10">
    <source>
        <dbReference type="Google" id="ProtNLM"/>
    </source>
</evidence>
<dbReference type="GO" id="GO:0016616">
    <property type="term" value="F:oxidoreductase activity, acting on the CH-OH group of donors, NAD or NADP as acceptor"/>
    <property type="evidence" value="ECO:0007669"/>
    <property type="project" value="InterPro"/>
</dbReference>
<dbReference type="PROSITE" id="PS00059">
    <property type="entry name" value="ADH_ZINC"/>
    <property type="match status" value="1"/>
</dbReference>
<evidence type="ECO:0000259" key="7">
    <source>
        <dbReference type="Pfam" id="PF08240"/>
    </source>
</evidence>
<evidence type="ECO:0000256" key="5">
    <source>
        <dbReference type="RuleBase" id="RU361277"/>
    </source>
</evidence>
<feature type="non-terminal residue" evidence="8">
    <location>
        <position position="246"/>
    </location>
</feature>
<gene>
    <name evidence="8" type="ORF">PGLA2088_LOCUS17379</name>
</gene>
<dbReference type="SUPFAM" id="SSF51735">
    <property type="entry name" value="NAD(P)-binding Rossmann-fold domains"/>
    <property type="match status" value="1"/>
</dbReference>
<feature type="domain" description="Alcohol dehydrogenase-like N-terminal" evidence="7">
    <location>
        <begin position="4"/>
        <end position="117"/>
    </location>
</feature>
<keyword evidence="4" id="KW-0560">Oxidoreductase</keyword>
<keyword evidence="3 5" id="KW-0862">Zinc</keyword>